<dbReference type="Proteomes" id="UP000321577">
    <property type="component" value="Unassembled WGS sequence"/>
</dbReference>
<feature type="domain" description="PKD/Chitinase" evidence="7">
    <location>
        <begin position="1305"/>
        <end position="1393"/>
    </location>
</feature>
<dbReference type="SMART" id="SM00560">
    <property type="entry name" value="LamGL"/>
    <property type="match status" value="1"/>
</dbReference>
<name>A0A512MCC3_9BACT</name>
<evidence type="ECO:0000256" key="2">
    <source>
        <dbReference type="ARBA" id="ARBA00022525"/>
    </source>
</evidence>
<feature type="signal peptide" evidence="6">
    <location>
        <begin position="1"/>
        <end position="21"/>
    </location>
</feature>
<keyword evidence="5" id="KW-1015">Disulfide bond</keyword>
<dbReference type="InterPro" id="IPR013783">
    <property type="entry name" value="Ig-like_fold"/>
</dbReference>
<evidence type="ECO:0000313" key="9">
    <source>
        <dbReference type="EMBL" id="GEP44389.1"/>
    </source>
</evidence>
<dbReference type="Pfam" id="PF13385">
    <property type="entry name" value="Laminin_G_3"/>
    <property type="match status" value="1"/>
</dbReference>
<evidence type="ECO:0000256" key="3">
    <source>
        <dbReference type="ARBA" id="ARBA00022729"/>
    </source>
</evidence>
<dbReference type="InterPro" id="IPR029052">
    <property type="entry name" value="Metallo-depent_PP-like"/>
</dbReference>
<sequence>MKLPSFFTASLLLCLPTLTLAQTTEFGTLSVVQNDGGDATTSVTVTKLAGSSPNFAVRSGSTKGDFNITLGYTNDYNTGVLISSVAQNGRNNNATGDTIGQFYATSAVQLDSTTTPNRFYIPVTNCSSAAEEVNINVAAAHFPYTQWMGGLGRNSAATNGGVTNTFIGSAGITLGTQFTTTGSGSWGLNLTSVNAAYTAQNGILLVSHVKDEDNFALSKANADGSFTLYVRDNYADGSTLEQDPIAFVYLPAADVGTKRLKALGRVNSNATTDVSGGTFTVTKGSTGQWHLSIPGQSNATGTLIISHEGGGTNNSDNIISYQWDAGNSRWTIESRDIPTSGLAALQDGSAGTDDMFSFAFFEAPGAPVVSITSPTNNATIYTGTAFTVDATATDADGTITQVEFLRNGAVIGTDTTAPFSVAETAPSVGAYAYTARATDNSGISTTSAAVNVTVTLDPGNIPSNTALYFDGVNDYVTMGTALELGVGGPPSNGMTLECWFRKEGAGVTSSSGNGGVTAVPLFGKGRGEAENSNVDCDYFFGITTAGILVADFETYPATGLTAGQNYPITATNTPITNGVWNHVAVTYDGPTATWKMYLNGVQVGSATAAAGALPRYDSIQHFGIGAAMTSTGAREGAFAGTIDEVRVWNYARSGEEVAATKHLAIATAPGLVGRFGLNEGTGTTTSSSAGVTVGSLTNGPLWTVGGPLTTNEAPTVALTAPANGSSIAAPATVTMTANASDTDGSITKVEFFVNGTEVGEDDTAPYSFQVTGLAQADYTLTAKATDNFGLSVTSAAVTLHVTLHVTPPLTTPPTVSITAPANNSTFLAPAMVNITADAGDNDGTVTKVEFFNGATKLGEDTSAPYAFAWGNVPVGNYALTAKATDDMTATTTSSAVAVQVVVNQSPSITLTSPADAATGIGAGGTVTLNASVSDPEGQPLTVTFYGREKSPAAGPDFTLMTLPDTQFYSENLNNRLTQFTSQTNWIVSSRESLNTAFVAHMGDMVNTATVDQEWVNADGAMDIIENPVTTMLTHGIPWGGAPGNHDVQSGGNVKWNQYFGTSRWNGRPYFLGNYGTNNDNNYQFFSASGLDFIVINLVYNANTAGTQAVMDWADALLKAYPNRRAIVTSHWLVNTGNPASWGGHGQAVYDNLKDNPNLFMMLCGHVHGEGQRADTFEGRTVYTILQDYQGRSGAPGGLGGGDAWLRYYTFSPANNMIYAKTYRTTADTYETDTDSQFTLPYDMSDASGPWVALGTVSATGGAATLNWTGVQGSSEYEWYAAVSDGSNATGSTSRIFTTAGNTAPSVSLTSPAEGASIALPAPISFAANATDPGGSISKVEFYAGATKVGEDDTAPYAFGWTAVSGSYALTAVAIDNQGASTTSAVVNVTVTNPSNVPPTVSITSPSHGFTTEDTSLTINATAGDVDGFVTKVQFYRGVTLLGEDTTAPYSFNWTNPAVGSYSLTAVAVDNDTASTTSSVVSVTFTPPGNFTGAYSQDFNAMGSAGTALPGTWSVKNAASTTSNTTWASSVSASDVAAMTNVTAALTVITAPAANNLNGYNAADLVPDTANRVLASAPTTVAGMAFQLLLTNGTGGSIDALKISYDTLRYTVAGAANELPGYWLFYSLDNGTTWTNASAFNPTITTVPNTVGTTVTPQTTLVLNGNWNDGAPLLLRWVDDNASQSSPDQVVGLDNVSIVRTYADTDGDGIPNAWEVANGTNPNGHDAAGNDDYDEHDAYTEFLFGLNPNAPDRYEWTSTPQPGIGHVSVQFPTLPGRLYRIRWSDDLSTWQNATVWIAGDGTTKSFLDDGSATGTPPSADGTRFYRVEVVPNF</sequence>
<evidence type="ECO:0000313" key="10">
    <source>
        <dbReference type="Proteomes" id="UP000321577"/>
    </source>
</evidence>
<dbReference type="SUPFAM" id="SSF49899">
    <property type="entry name" value="Concanavalin A-like lectins/glucanases"/>
    <property type="match status" value="1"/>
</dbReference>
<keyword evidence="4" id="KW-0106">Calcium</keyword>
<keyword evidence="10" id="KW-1185">Reference proteome</keyword>
<dbReference type="InterPro" id="IPR022409">
    <property type="entry name" value="PKD/Chitinase_dom"/>
</dbReference>
<dbReference type="Gene3D" id="3.60.21.10">
    <property type="match status" value="1"/>
</dbReference>
<dbReference type="Pfam" id="PF17957">
    <property type="entry name" value="Big_7"/>
    <property type="match status" value="5"/>
</dbReference>
<dbReference type="RefSeq" id="WP_146852287.1">
    <property type="nucleotide sequence ID" value="NZ_BKAG01000029.1"/>
</dbReference>
<protein>
    <recommendedName>
        <fullName evidence="11">Staphylococcus aureus surface protein A</fullName>
    </recommendedName>
</protein>
<keyword evidence="2" id="KW-0964">Secreted</keyword>
<gene>
    <name evidence="9" type="ORF">BGE01nite_36800</name>
</gene>
<dbReference type="OrthoDB" id="200273at2"/>
<dbReference type="InterPro" id="IPR013320">
    <property type="entry name" value="ConA-like_dom_sf"/>
</dbReference>
<comment type="subcellular location">
    <subcellularLocation>
        <location evidence="1">Secreted</location>
    </subcellularLocation>
</comment>
<evidence type="ECO:0000256" key="6">
    <source>
        <dbReference type="SAM" id="SignalP"/>
    </source>
</evidence>
<dbReference type="SMART" id="SM00089">
    <property type="entry name" value="PKD"/>
    <property type="match status" value="2"/>
</dbReference>
<evidence type="ECO:0008006" key="11">
    <source>
        <dbReference type="Google" id="ProtNLM"/>
    </source>
</evidence>
<evidence type="ECO:0000256" key="1">
    <source>
        <dbReference type="ARBA" id="ARBA00004613"/>
    </source>
</evidence>
<dbReference type="Gene3D" id="2.60.120.200">
    <property type="match status" value="1"/>
</dbReference>
<organism evidence="9 10">
    <name type="scientific">Brevifollis gellanilyticus</name>
    <dbReference type="NCBI Taxonomy" id="748831"/>
    <lineage>
        <taxon>Bacteria</taxon>
        <taxon>Pseudomonadati</taxon>
        <taxon>Verrucomicrobiota</taxon>
        <taxon>Verrucomicrobiia</taxon>
        <taxon>Verrucomicrobiales</taxon>
        <taxon>Verrucomicrobiaceae</taxon>
    </lineage>
</organism>
<dbReference type="Pfam" id="PF18884">
    <property type="entry name" value="TSP3_bac"/>
    <property type="match status" value="1"/>
</dbReference>
<reference evidence="9 10" key="1">
    <citation type="submission" date="2019-07" db="EMBL/GenBank/DDBJ databases">
        <title>Whole genome shotgun sequence of Brevifollis gellanilyticus NBRC 108608.</title>
        <authorList>
            <person name="Hosoyama A."/>
            <person name="Uohara A."/>
            <person name="Ohji S."/>
            <person name="Ichikawa N."/>
        </authorList>
    </citation>
    <scope>NUCLEOTIDE SEQUENCE [LARGE SCALE GENOMIC DNA]</scope>
    <source>
        <strain evidence="9 10">NBRC 108608</strain>
    </source>
</reference>
<dbReference type="PANTHER" id="PTHR43143:SF5">
    <property type="entry name" value="SECRETED PROTEIN"/>
    <property type="match status" value="1"/>
</dbReference>
<accession>A0A512MCC3</accession>
<dbReference type="SUPFAM" id="SSF56300">
    <property type="entry name" value="Metallo-dependent phosphatases"/>
    <property type="match status" value="1"/>
</dbReference>
<evidence type="ECO:0000259" key="7">
    <source>
        <dbReference type="SMART" id="SM00089"/>
    </source>
</evidence>
<dbReference type="EMBL" id="BKAG01000029">
    <property type="protein sequence ID" value="GEP44389.1"/>
    <property type="molecule type" value="Genomic_DNA"/>
</dbReference>
<feature type="domain" description="LamG-like jellyroll fold" evidence="8">
    <location>
        <begin position="492"/>
        <end position="655"/>
    </location>
</feature>
<dbReference type="PANTHER" id="PTHR43143">
    <property type="entry name" value="METALLOPHOSPHOESTERASE, CALCINEURIN SUPERFAMILY"/>
    <property type="match status" value="1"/>
</dbReference>
<dbReference type="InterPro" id="IPR006558">
    <property type="entry name" value="LamG-like"/>
</dbReference>
<evidence type="ECO:0000256" key="5">
    <source>
        <dbReference type="ARBA" id="ARBA00023157"/>
    </source>
</evidence>
<comment type="caution">
    <text evidence="9">The sequence shown here is derived from an EMBL/GenBank/DDBJ whole genome shotgun (WGS) entry which is preliminary data.</text>
</comment>
<proteinExistence type="predicted"/>
<dbReference type="InterPro" id="IPR059100">
    <property type="entry name" value="TSP3_bac"/>
</dbReference>
<evidence type="ECO:0000259" key="8">
    <source>
        <dbReference type="SMART" id="SM00560"/>
    </source>
</evidence>
<dbReference type="Gene3D" id="2.60.40.10">
    <property type="entry name" value="Immunoglobulins"/>
    <property type="match status" value="5"/>
</dbReference>
<dbReference type="InterPro" id="IPR051918">
    <property type="entry name" value="STPP_CPPED1"/>
</dbReference>
<evidence type="ECO:0000256" key="4">
    <source>
        <dbReference type="ARBA" id="ARBA00022837"/>
    </source>
</evidence>
<feature type="chain" id="PRO_5021841286" description="Staphylococcus aureus surface protein A" evidence="6">
    <location>
        <begin position="22"/>
        <end position="1832"/>
    </location>
</feature>
<feature type="domain" description="PKD/Chitinase" evidence="7">
    <location>
        <begin position="717"/>
        <end position="808"/>
    </location>
</feature>
<keyword evidence="3 6" id="KW-0732">Signal</keyword>
<dbReference type="GO" id="GO:0016787">
    <property type="term" value="F:hydrolase activity"/>
    <property type="evidence" value="ECO:0007669"/>
    <property type="project" value="InterPro"/>
</dbReference>